<reference evidence="1 2" key="1">
    <citation type="submission" date="2024-09" db="EMBL/GenBank/DDBJ databases">
        <title>Chromosome-scale assembly of Riccia sorocarpa.</title>
        <authorList>
            <person name="Paukszto L."/>
        </authorList>
    </citation>
    <scope>NUCLEOTIDE SEQUENCE [LARGE SCALE GENOMIC DNA]</scope>
    <source>
        <strain evidence="1">LP-2024</strain>
        <tissue evidence="1">Aerial parts of the thallus</tissue>
    </source>
</reference>
<protein>
    <submittedName>
        <fullName evidence="1">Uncharacterized protein</fullName>
    </submittedName>
</protein>
<dbReference type="EMBL" id="JBJQOH010000003">
    <property type="protein sequence ID" value="KAL3694271.1"/>
    <property type="molecule type" value="Genomic_DNA"/>
</dbReference>
<sequence length="159" mass="18167">MLVKLTTHGNGSTVFIDATFGTNKYAIGTSPEKWRPSCFLTDDAKEENLTLRYWFSLTCRAHRSLCVRMLCDVPNVPVNLCLWHVRSVWLRKLHAVVKDPFAKAAMNVDLGRIMYGLNEHAIDQHSEYRFSRALGFWTIAKLSRTLRVGQEGRVFALHG</sequence>
<dbReference type="AlphaFoldDB" id="A0ABD3HW08"/>
<gene>
    <name evidence="1" type="ORF">R1sor_007922</name>
</gene>
<keyword evidence="2" id="KW-1185">Reference proteome</keyword>
<evidence type="ECO:0000313" key="2">
    <source>
        <dbReference type="Proteomes" id="UP001633002"/>
    </source>
</evidence>
<dbReference type="Proteomes" id="UP001633002">
    <property type="component" value="Unassembled WGS sequence"/>
</dbReference>
<comment type="caution">
    <text evidence="1">The sequence shown here is derived from an EMBL/GenBank/DDBJ whole genome shotgun (WGS) entry which is preliminary data.</text>
</comment>
<evidence type="ECO:0000313" key="1">
    <source>
        <dbReference type="EMBL" id="KAL3694271.1"/>
    </source>
</evidence>
<proteinExistence type="predicted"/>
<name>A0ABD3HW08_9MARC</name>
<organism evidence="1 2">
    <name type="scientific">Riccia sorocarpa</name>
    <dbReference type="NCBI Taxonomy" id="122646"/>
    <lineage>
        <taxon>Eukaryota</taxon>
        <taxon>Viridiplantae</taxon>
        <taxon>Streptophyta</taxon>
        <taxon>Embryophyta</taxon>
        <taxon>Marchantiophyta</taxon>
        <taxon>Marchantiopsida</taxon>
        <taxon>Marchantiidae</taxon>
        <taxon>Marchantiales</taxon>
        <taxon>Ricciaceae</taxon>
        <taxon>Riccia</taxon>
    </lineage>
</organism>
<accession>A0ABD3HW08</accession>